<dbReference type="EMBL" id="JBJUIK010000005">
    <property type="protein sequence ID" value="KAL3527678.1"/>
    <property type="molecule type" value="Genomic_DNA"/>
</dbReference>
<dbReference type="AlphaFoldDB" id="A0ABD3A915"/>
<accession>A0ABD3A915</accession>
<reference evidence="3 6" key="1">
    <citation type="submission" date="2024-11" db="EMBL/GenBank/DDBJ databases">
        <title>A near-complete genome assembly of Cinchona calisaya.</title>
        <authorList>
            <person name="Lian D.C."/>
            <person name="Zhao X.W."/>
            <person name="Wei L."/>
        </authorList>
    </citation>
    <scope>NUCLEOTIDE SEQUENCE [LARGE SCALE GENOMIC DNA]</scope>
    <source>
        <tissue evidence="3">Nenye</tissue>
    </source>
</reference>
<evidence type="ECO:0000313" key="3">
    <source>
        <dbReference type="EMBL" id="KAL3527678.1"/>
    </source>
</evidence>
<proteinExistence type="predicted"/>
<dbReference type="EMBL" id="JBJUIK010000005">
    <property type="protein sequence ID" value="KAL3527657.1"/>
    <property type="molecule type" value="Genomic_DNA"/>
</dbReference>
<dbReference type="Proteomes" id="UP001630127">
    <property type="component" value="Unassembled WGS sequence"/>
</dbReference>
<evidence type="ECO:0000313" key="1">
    <source>
        <dbReference type="EMBL" id="KAL3527657.1"/>
    </source>
</evidence>
<keyword evidence="6" id="KW-1185">Reference proteome</keyword>
<name>A0ABD3A915_9GENT</name>
<dbReference type="EMBL" id="JBJUIK010000005">
    <property type="protein sequence ID" value="KAL3527668.1"/>
    <property type="molecule type" value="Genomic_DNA"/>
</dbReference>
<evidence type="ECO:0000313" key="2">
    <source>
        <dbReference type="EMBL" id="KAL3527668.1"/>
    </source>
</evidence>
<dbReference type="EMBL" id="JBJUIK010000005">
    <property type="protein sequence ID" value="KAL3527690.1"/>
    <property type="molecule type" value="Genomic_DNA"/>
</dbReference>
<sequence length="147" mass="16485">MENEVWVMKEDSRIGGGITWIKQLVFPAEIILSYPLRTIGASDVSRKYLMASFEGRVFSCDPNNQNVENQNGVVLDGSKFYEYVVADYVASLFSVIPPPLAGENLAGRDMHNGGEMMDKNKSNKSYSNSSSFLSRMFNCFCSRRKVS</sequence>
<organism evidence="3 6">
    <name type="scientific">Cinchona calisaya</name>
    <dbReference type="NCBI Taxonomy" id="153742"/>
    <lineage>
        <taxon>Eukaryota</taxon>
        <taxon>Viridiplantae</taxon>
        <taxon>Streptophyta</taxon>
        <taxon>Embryophyta</taxon>
        <taxon>Tracheophyta</taxon>
        <taxon>Spermatophyta</taxon>
        <taxon>Magnoliopsida</taxon>
        <taxon>eudicotyledons</taxon>
        <taxon>Gunneridae</taxon>
        <taxon>Pentapetalae</taxon>
        <taxon>asterids</taxon>
        <taxon>lamiids</taxon>
        <taxon>Gentianales</taxon>
        <taxon>Rubiaceae</taxon>
        <taxon>Cinchonoideae</taxon>
        <taxon>Cinchoneae</taxon>
        <taxon>Cinchona</taxon>
    </lineage>
</organism>
<protein>
    <recommendedName>
        <fullName evidence="7">F-box protein</fullName>
    </recommendedName>
</protein>
<evidence type="ECO:0008006" key="7">
    <source>
        <dbReference type="Google" id="ProtNLM"/>
    </source>
</evidence>
<evidence type="ECO:0000313" key="5">
    <source>
        <dbReference type="EMBL" id="KAL3527698.1"/>
    </source>
</evidence>
<evidence type="ECO:0000313" key="6">
    <source>
        <dbReference type="Proteomes" id="UP001630127"/>
    </source>
</evidence>
<evidence type="ECO:0000313" key="4">
    <source>
        <dbReference type="EMBL" id="KAL3527690.1"/>
    </source>
</evidence>
<dbReference type="EMBL" id="JBJUIK010000005">
    <property type="protein sequence ID" value="KAL3527698.1"/>
    <property type="molecule type" value="Genomic_DNA"/>
</dbReference>
<gene>
    <name evidence="1" type="ORF">ACH5RR_012313</name>
    <name evidence="2" type="ORF">ACH5RR_012324</name>
    <name evidence="3" type="ORF">ACH5RR_012334</name>
    <name evidence="4" type="ORF">ACH5RR_012346</name>
    <name evidence="5" type="ORF">ACH5RR_012354</name>
</gene>
<comment type="caution">
    <text evidence="3">The sequence shown here is derived from an EMBL/GenBank/DDBJ whole genome shotgun (WGS) entry which is preliminary data.</text>
</comment>